<feature type="compositionally biased region" description="Basic and acidic residues" evidence="1">
    <location>
        <begin position="1"/>
        <end position="12"/>
    </location>
</feature>
<gene>
    <name evidence="3" type="ORF">METZ01_LOCUS256704</name>
</gene>
<keyword evidence="2" id="KW-0812">Transmembrane</keyword>
<dbReference type="EMBL" id="UINC01070025">
    <property type="protein sequence ID" value="SVC03850.1"/>
    <property type="molecule type" value="Genomic_DNA"/>
</dbReference>
<keyword evidence="2" id="KW-1133">Transmembrane helix</keyword>
<name>A0A382IVT2_9ZZZZ</name>
<feature type="transmembrane region" description="Helical" evidence="2">
    <location>
        <begin position="69"/>
        <end position="88"/>
    </location>
</feature>
<evidence type="ECO:0000256" key="2">
    <source>
        <dbReference type="SAM" id="Phobius"/>
    </source>
</evidence>
<organism evidence="3">
    <name type="scientific">marine metagenome</name>
    <dbReference type="NCBI Taxonomy" id="408172"/>
    <lineage>
        <taxon>unclassified sequences</taxon>
        <taxon>metagenomes</taxon>
        <taxon>ecological metagenomes</taxon>
    </lineage>
</organism>
<reference evidence="3" key="1">
    <citation type="submission" date="2018-05" db="EMBL/GenBank/DDBJ databases">
        <authorList>
            <person name="Lanie J.A."/>
            <person name="Ng W.-L."/>
            <person name="Kazmierczak K.M."/>
            <person name="Andrzejewski T.M."/>
            <person name="Davidsen T.M."/>
            <person name="Wayne K.J."/>
            <person name="Tettelin H."/>
            <person name="Glass J.I."/>
            <person name="Rusch D."/>
            <person name="Podicherti R."/>
            <person name="Tsui H.-C.T."/>
            <person name="Winkler M.E."/>
        </authorList>
    </citation>
    <scope>NUCLEOTIDE SEQUENCE</scope>
</reference>
<feature type="region of interest" description="Disordered" evidence="1">
    <location>
        <begin position="1"/>
        <end position="21"/>
    </location>
</feature>
<keyword evidence="2" id="KW-0472">Membrane</keyword>
<evidence type="ECO:0000256" key="1">
    <source>
        <dbReference type="SAM" id="MobiDB-lite"/>
    </source>
</evidence>
<dbReference type="AlphaFoldDB" id="A0A382IVT2"/>
<sequence>MDQEARRLAREELDGDSPDGELLAECLEKAEGDEERARQIYLHRRSAELSREHENLDEREKWPMLTPLLVLYTLGTIGVLLLVFGFLAGRLGWW</sequence>
<proteinExistence type="predicted"/>
<evidence type="ECO:0000313" key="3">
    <source>
        <dbReference type="EMBL" id="SVC03850.1"/>
    </source>
</evidence>
<accession>A0A382IVT2</accession>
<protein>
    <submittedName>
        <fullName evidence="3">Uncharacterized protein</fullName>
    </submittedName>
</protein>